<dbReference type="AlphaFoldDB" id="A0AB72WXR4"/>
<proteinExistence type="predicted"/>
<comment type="caution">
    <text evidence="1">The sequence shown here is derived from an EMBL/GenBank/DDBJ whole genome shotgun (WGS) entry which is preliminary data.</text>
</comment>
<sequence length="82" mass="9056">MQVERKCKNCGAKFMARKADVNRGWARFCSKSCKAKAQEKRTGQYSQMLQNLDNGNAYNGYDADMDAAGHIFASGVFGHGQS</sequence>
<dbReference type="Proteomes" id="UP001189225">
    <property type="component" value="Unassembled WGS sequence"/>
</dbReference>
<organism evidence="1 2">
    <name type="scientific">Ralstonia edaphi</name>
    <dbReference type="NCBI Taxonomy" id="3058599"/>
    <lineage>
        <taxon>Bacteria</taxon>
        <taxon>Pseudomonadati</taxon>
        <taxon>Pseudomonadota</taxon>
        <taxon>Betaproteobacteria</taxon>
        <taxon>Burkholderiales</taxon>
        <taxon>Burkholderiaceae</taxon>
        <taxon>Ralstonia</taxon>
    </lineage>
</organism>
<evidence type="ECO:0008006" key="3">
    <source>
        <dbReference type="Google" id="ProtNLM"/>
    </source>
</evidence>
<evidence type="ECO:0000313" key="1">
    <source>
        <dbReference type="EMBL" id="CAJ0737789.1"/>
    </source>
</evidence>
<evidence type="ECO:0000313" key="2">
    <source>
        <dbReference type="Proteomes" id="UP001189225"/>
    </source>
</evidence>
<name>A0AB72WXR4_9RALS</name>
<dbReference type="EMBL" id="CATWHI010000001">
    <property type="protein sequence ID" value="CAJ0737789.1"/>
    <property type="molecule type" value="Genomic_DNA"/>
</dbReference>
<accession>A0AB72WXR4</accession>
<keyword evidence="2" id="KW-1185">Reference proteome</keyword>
<reference evidence="1 2" key="1">
    <citation type="submission" date="2023-07" db="EMBL/GenBank/DDBJ databases">
        <authorList>
            <person name="Peeters C."/>
        </authorList>
    </citation>
    <scope>NUCLEOTIDE SEQUENCE [LARGE SCALE GENOMIC DNA]</scope>
    <source>
        <strain evidence="1 2">R-16034</strain>
    </source>
</reference>
<protein>
    <recommendedName>
        <fullName evidence="3">MYM-type domain-containing protein</fullName>
    </recommendedName>
</protein>
<gene>
    <name evidence="1" type="ORF">R16034_00848</name>
</gene>